<proteinExistence type="inferred from homology"/>
<keyword evidence="7" id="KW-0808">Transferase</keyword>
<evidence type="ECO:0000313" key="7">
    <source>
        <dbReference type="EMBL" id="TFK97341.1"/>
    </source>
</evidence>
<evidence type="ECO:0000313" key="8">
    <source>
        <dbReference type="Proteomes" id="UP000305067"/>
    </source>
</evidence>
<evidence type="ECO:0000256" key="5">
    <source>
        <dbReference type="ARBA" id="ARBA00048082"/>
    </source>
</evidence>
<organism evidence="7 8">
    <name type="scientific">Pterulicium gracile</name>
    <dbReference type="NCBI Taxonomy" id="1884261"/>
    <lineage>
        <taxon>Eukaryota</taxon>
        <taxon>Fungi</taxon>
        <taxon>Dikarya</taxon>
        <taxon>Basidiomycota</taxon>
        <taxon>Agaricomycotina</taxon>
        <taxon>Agaricomycetes</taxon>
        <taxon>Agaricomycetidae</taxon>
        <taxon>Agaricales</taxon>
        <taxon>Pleurotineae</taxon>
        <taxon>Pterulaceae</taxon>
        <taxon>Pterulicium</taxon>
    </lineage>
</organism>
<gene>
    <name evidence="7" type="ORF">BDV98DRAFT_632569</name>
</gene>
<evidence type="ECO:0000256" key="2">
    <source>
        <dbReference type="ARBA" id="ARBA00023016"/>
    </source>
</evidence>
<sequence length="198" mass="21151">MTQKKALIVLTSCNKNLRGGQTGWCLPEAAHPYYVLSGANYDVTFTSPKGPNPPVDEGSVQVFKDDAGFLFDPIVAEEYDAVFYAGGHGPVIDLAVDSDNAKLASEFYRAGKPVSAMCHGPAALVLATDASGKSIFAGKRFTGFSIAEEEYANMVDAVPYEKAKELLWAHVVVDGHLLTGQNPASANPLAEKLVKMLK</sequence>
<evidence type="ECO:0000256" key="3">
    <source>
        <dbReference type="ARBA" id="ARBA00023239"/>
    </source>
</evidence>
<protein>
    <recommendedName>
        <fullName evidence="1">D-lactate dehydratase</fullName>
        <ecNumber evidence="1">4.2.1.130</ecNumber>
    </recommendedName>
</protein>
<feature type="domain" description="DJ-1/PfpI" evidence="6">
    <location>
        <begin position="28"/>
        <end position="195"/>
    </location>
</feature>
<dbReference type="PANTHER" id="PTHR48094">
    <property type="entry name" value="PROTEIN/NUCLEIC ACID DEGLYCASE DJ-1-RELATED"/>
    <property type="match status" value="1"/>
</dbReference>
<name>A0A5C3Q699_9AGAR</name>
<dbReference type="SUPFAM" id="SSF52317">
    <property type="entry name" value="Class I glutamine amidotransferase-like"/>
    <property type="match status" value="1"/>
</dbReference>
<dbReference type="STRING" id="1884261.A0A5C3Q699"/>
<dbReference type="GO" id="GO:0019172">
    <property type="term" value="F:glyoxalase III activity"/>
    <property type="evidence" value="ECO:0007669"/>
    <property type="project" value="UniProtKB-EC"/>
</dbReference>
<keyword evidence="2" id="KW-0346">Stress response</keyword>
<dbReference type="GO" id="GO:0019243">
    <property type="term" value="P:methylglyoxal catabolic process to D-lactate via S-lactoyl-glutathione"/>
    <property type="evidence" value="ECO:0007669"/>
    <property type="project" value="TreeGrafter"/>
</dbReference>
<evidence type="ECO:0000256" key="4">
    <source>
        <dbReference type="ARBA" id="ARBA00038493"/>
    </source>
</evidence>
<dbReference type="InterPro" id="IPR050325">
    <property type="entry name" value="Prot/Nucl_acid_deglycase"/>
</dbReference>
<dbReference type="GO" id="GO:0016740">
    <property type="term" value="F:transferase activity"/>
    <property type="evidence" value="ECO:0007669"/>
    <property type="project" value="UniProtKB-KW"/>
</dbReference>
<keyword evidence="3" id="KW-0456">Lyase</keyword>
<evidence type="ECO:0000256" key="1">
    <source>
        <dbReference type="ARBA" id="ARBA00013134"/>
    </source>
</evidence>
<comment type="catalytic activity">
    <reaction evidence="5">
        <text>methylglyoxal + H2O = (R)-lactate + H(+)</text>
        <dbReference type="Rhea" id="RHEA:27754"/>
        <dbReference type="ChEBI" id="CHEBI:15377"/>
        <dbReference type="ChEBI" id="CHEBI:15378"/>
        <dbReference type="ChEBI" id="CHEBI:16004"/>
        <dbReference type="ChEBI" id="CHEBI:17158"/>
        <dbReference type="EC" id="4.2.1.130"/>
    </reaction>
</comment>
<dbReference type="InterPro" id="IPR029062">
    <property type="entry name" value="Class_I_gatase-like"/>
</dbReference>
<dbReference type="Pfam" id="PF01965">
    <property type="entry name" value="DJ-1_PfpI"/>
    <property type="match status" value="1"/>
</dbReference>
<dbReference type="InterPro" id="IPR002818">
    <property type="entry name" value="DJ-1/PfpI"/>
</dbReference>
<dbReference type="Proteomes" id="UP000305067">
    <property type="component" value="Unassembled WGS sequence"/>
</dbReference>
<dbReference type="EC" id="4.2.1.130" evidence="1"/>
<keyword evidence="7" id="KW-0315">Glutamine amidotransferase</keyword>
<reference evidence="7 8" key="1">
    <citation type="journal article" date="2019" name="Nat. Ecol. Evol.">
        <title>Megaphylogeny resolves global patterns of mushroom evolution.</title>
        <authorList>
            <person name="Varga T."/>
            <person name="Krizsan K."/>
            <person name="Foldi C."/>
            <person name="Dima B."/>
            <person name="Sanchez-Garcia M."/>
            <person name="Sanchez-Ramirez S."/>
            <person name="Szollosi G.J."/>
            <person name="Szarkandi J.G."/>
            <person name="Papp V."/>
            <person name="Albert L."/>
            <person name="Andreopoulos W."/>
            <person name="Angelini C."/>
            <person name="Antonin V."/>
            <person name="Barry K.W."/>
            <person name="Bougher N.L."/>
            <person name="Buchanan P."/>
            <person name="Buyck B."/>
            <person name="Bense V."/>
            <person name="Catcheside P."/>
            <person name="Chovatia M."/>
            <person name="Cooper J."/>
            <person name="Damon W."/>
            <person name="Desjardin D."/>
            <person name="Finy P."/>
            <person name="Geml J."/>
            <person name="Haridas S."/>
            <person name="Hughes K."/>
            <person name="Justo A."/>
            <person name="Karasinski D."/>
            <person name="Kautmanova I."/>
            <person name="Kiss B."/>
            <person name="Kocsube S."/>
            <person name="Kotiranta H."/>
            <person name="LaButti K.M."/>
            <person name="Lechner B.E."/>
            <person name="Liimatainen K."/>
            <person name="Lipzen A."/>
            <person name="Lukacs Z."/>
            <person name="Mihaltcheva S."/>
            <person name="Morgado L.N."/>
            <person name="Niskanen T."/>
            <person name="Noordeloos M.E."/>
            <person name="Ohm R.A."/>
            <person name="Ortiz-Santana B."/>
            <person name="Ovrebo C."/>
            <person name="Racz N."/>
            <person name="Riley R."/>
            <person name="Savchenko A."/>
            <person name="Shiryaev A."/>
            <person name="Soop K."/>
            <person name="Spirin V."/>
            <person name="Szebenyi C."/>
            <person name="Tomsovsky M."/>
            <person name="Tulloss R.E."/>
            <person name="Uehling J."/>
            <person name="Grigoriev I.V."/>
            <person name="Vagvolgyi C."/>
            <person name="Papp T."/>
            <person name="Martin F.M."/>
            <person name="Miettinen O."/>
            <person name="Hibbett D.S."/>
            <person name="Nagy L.G."/>
        </authorList>
    </citation>
    <scope>NUCLEOTIDE SEQUENCE [LARGE SCALE GENOMIC DNA]</scope>
    <source>
        <strain evidence="7 8">CBS 309.79</strain>
    </source>
</reference>
<dbReference type="EMBL" id="ML178848">
    <property type="protein sequence ID" value="TFK97341.1"/>
    <property type="molecule type" value="Genomic_DNA"/>
</dbReference>
<dbReference type="OrthoDB" id="543156at2759"/>
<keyword evidence="8" id="KW-1185">Reference proteome</keyword>
<accession>A0A5C3Q699</accession>
<dbReference type="CDD" id="cd03141">
    <property type="entry name" value="GATase1_Hsp31_like"/>
    <property type="match status" value="1"/>
</dbReference>
<comment type="similarity">
    <text evidence="4">Belongs to the peptidase C56 family. HSP31-like subfamily.</text>
</comment>
<dbReference type="PANTHER" id="PTHR48094:SF11">
    <property type="entry name" value="GLUTATHIONE-INDEPENDENT GLYOXALASE HSP31-RELATED"/>
    <property type="match status" value="1"/>
</dbReference>
<evidence type="ECO:0000259" key="6">
    <source>
        <dbReference type="Pfam" id="PF01965"/>
    </source>
</evidence>
<dbReference type="Gene3D" id="3.40.50.880">
    <property type="match status" value="1"/>
</dbReference>
<dbReference type="AlphaFoldDB" id="A0A5C3Q699"/>
<dbReference type="GO" id="GO:0005737">
    <property type="term" value="C:cytoplasm"/>
    <property type="evidence" value="ECO:0007669"/>
    <property type="project" value="TreeGrafter"/>
</dbReference>